<accession>A0A0C3G4I9</accession>
<organism evidence="1 2">
    <name type="scientific">Piloderma croceum (strain F 1598)</name>
    <dbReference type="NCBI Taxonomy" id="765440"/>
    <lineage>
        <taxon>Eukaryota</taxon>
        <taxon>Fungi</taxon>
        <taxon>Dikarya</taxon>
        <taxon>Basidiomycota</taxon>
        <taxon>Agaricomycotina</taxon>
        <taxon>Agaricomycetes</taxon>
        <taxon>Agaricomycetidae</taxon>
        <taxon>Atheliales</taxon>
        <taxon>Atheliaceae</taxon>
        <taxon>Piloderma</taxon>
    </lineage>
</organism>
<evidence type="ECO:0000313" key="2">
    <source>
        <dbReference type="Proteomes" id="UP000054166"/>
    </source>
</evidence>
<keyword evidence="2" id="KW-1185">Reference proteome</keyword>
<reference evidence="1 2" key="1">
    <citation type="submission" date="2014-04" db="EMBL/GenBank/DDBJ databases">
        <authorList>
            <consortium name="DOE Joint Genome Institute"/>
            <person name="Kuo A."/>
            <person name="Tarkka M."/>
            <person name="Buscot F."/>
            <person name="Kohler A."/>
            <person name="Nagy L.G."/>
            <person name="Floudas D."/>
            <person name="Copeland A."/>
            <person name="Barry K.W."/>
            <person name="Cichocki N."/>
            <person name="Veneault-Fourrey C."/>
            <person name="LaButti K."/>
            <person name="Lindquist E.A."/>
            <person name="Lipzen A."/>
            <person name="Lundell T."/>
            <person name="Morin E."/>
            <person name="Murat C."/>
            <person name="Sun H."/>
            <person name="Tunlid A."/>
            <person name="Henrissat B."/>
            <person name="Grigoriev I.V."/>
            <person name="Hibbett D.S."/>
            <person name="Martin F."/>
            <person name="Nordberg H.P."/>
            <person name="Cantor M.N."/>
            <person name="Hua S.X."/>
        </authorList>
    </citation>
    <scope>NUCLEOTIDE SEQUENCE [LARGE SCALE GENOMIC DNA]</scope>
    <source>
        <strain evidence="1 2">F 1598</strain>
    </source>
</reference>
<dbReference type="HOGENOM" id="CLU_2813263_0_0_1"/>
<name>A0A0C3G4I9_PILCF</name>
<dbReference type="AlphaFoldDB" id="A0A0C3G4I9"/>
<gene>
    <name evidence="1" type="ORF">PILCRDRAFT_811640</name>
</gene>
<proteinExistence type="predicted"/>
<protein>
    <submittedName>
        <fullName evidence="1">Uncharacterized protein</fullName>
    </submittedName>
</protein>
<sequence>MILITFDKKSLPLGPHTMLAHFPRGRLRLATQAVVSPIHLRLTSAQSTPVGRHDCYCTCLPYRHQRS</sequence>
<dbReference type="EMBL" id="KN832972">
    <property type="protein sequence ID" value="KIM91140.1"/>
    <property type="molecule type" value="Genomic_DNA"/>
</dbReference>
<dbReference type="InParanoid" id="A0A0C3G4I9"/>
<dbReference type="OrthoDB" id="10003767at2759"/>
<reference evidence="2" key="2">
    <citation type="submission" date="2015-01" db="EMBL/GenBank/DDBJ databases">
        <title>Evolutionary Origins and Diversification of the Mycorrhizal Mutualists.</title>
        <authorList>
            <consortium name="DOE Joint Genome Institute"/>
            <consortium name="Mycorrhizal Genomics Consortium"/>
            <person name="Kohler A."/>
            <person name="Kuo A."/>
            <person name="Nagy L.G."/>
            <person name="Floudas D."/>
            <person name="Copeland A."/>
            <person name="Barry K.W."/>
            <person name="Cichocki N."/>
            <person name="Veneault-Fourrey C."/>
            <person name="LaButti K."/>
            <person name="Lindquist E.A."/>
            <person name="Lipzen A."/>
            <person name="Lundell T."/>
            <person name="Morin E."/>
            <person name="Murat C."/>
            <person name="Riley R."/>
            <person name="Ohm R."/>
            <person name="Sun H."/>
            <person name="Tunlid A."/>
            <person name="Henrissat B."/>
            <person name="Grigoriev I.V."/>
            <person name="Hibbett D.S."/>
            <person name="Martin F."/>
        </authorList>
    </citation>
    <scope>NUCLEOTIDE SEQUENCE [LARGE SCALE GENOMIC DNA]</scope>
    <source>
        <strain evidence="2">F 1598</strain>
    </source>
</reference>
<dbReference type="Proteomes" id="UP000054166">
    <property type="component" value="Unassembled WGS sequence"/>
</dbReference>
<evidence type="ECO:0000313" key="1">
    <source>
        <dbReference type="EMBL" id="KIM91140.1"/>
    </source>
</evidence>